<keyword evidence="4 5" id="KW-0472">Membrane</keyword>
<accession>A0A974P2N2</accession>
<dbReference type="GO" id="GO:0016020">
    <property type="term" value="C:membrane"/>
    <property type="evidence" value="ECO:0007669"/>
    <property type="project" value="UniProtKB-SubCell"/>
</dbReference>
<keyword evidence="3 5" id="KW-1133">Transmembrane helix</keyword>
<evidence type="ECO:0000313" key="7">
    <source>
        <dbReference type="EMBL" id="QQZ49289.1"/>
    </source>
</evidence>
<sequence length="94" mass="10164">MLHSLFLLGFMMLAAPLAAYVPLAALAGMLVVVGWNMAERVEFARLARLSWRTAVVLLATFGLTLVRDLVTGISAGCILAALFAAEARFRTRRA</sequence>
<protein>
    <submittedName>
        <fullName evidence="7">SulP family inorganic anion transporter</fullName>
    </submittedName>
</protein>
<dbReference type="InterPro" id="IPR011547">
    <property type="entry name" value="SLC26A/SulP_dom"/>
</dbReference>
<evidence type="ECO:0000256" key="2">
    <source>
        <dbReference type="ARBA" id="ARBA00022692"/>
    </source>
</evidence>
<dbReference type="Pfam" id="PF00916">
    <property type="entry name" value="Sulfate_transp"/>
    <property type="match status" value="1"/>
</dbReference>
<evidence type="ECO:0000256" key="5">
    <source>
        <dbReference type="SAM" id="Phobius"/>
    </source>
</evidence>
<gene>
    <name evidence="7" type="ORF">JKL49_19680</name>
</gene>
<feature type="transmembrane region" description="Helical" evidence="5">
    <location>
        <begin position="6"/>
        <end position="37"/>
    </location>
</feature>
<comment type="subcellular location">
    <subcellularLocation>
        <location evidence="1">Membrane</location>
        <topology evidence="1">Multi-pass membrane protein</topology>
    </subcellularLocation>
</comment>
<evidence type="ECO:0000256" key="1">
    <source>
        <dbReference type="ARBA" id="ARBA00004141"/>
    </source>
</evidence>
<evidence type="ECO:0000256" key="4">
    <source>
        <dbReference type="ARBA" id="ARBA00023136"/>
    </source>
</evidence>
<feature type="transmembrane region" description="Helical" evidence="5">
    <location>
        <begin position="49"/>
        <end position="66"/>
    </location>
</feature>
<dbReference type="EMBL" id="CP068570">
    <property type="protein sequence ID" value="QQZ49289.1"/>
    <property type="molecule type" value="Genomic_DNA"/>
</dbReference>
<keyword evidence="2 5" id="KW-0812">Transmembrane</keyword>
<reference evidence="7" key="1">
    <citation type="submission" date="2021-01" db="EMBL/GenBank/DDBJ databases">
        <title>Genome sequence of Phenylobacterium sp. 20VBR1 isolated from a valley glaceir, Ny-Alesund, Svalbard.</title>
        <authorList>
            <person name="Thomas F.A."/>
            <person name="Krishnan K.P."/>
            <person name="Sinha R.K."/>
        </authorList>
    </citation>
    <scope>NUCLEOTIDE SEQUENCE</scope>
    <source>
        <strain evidence="7">20VBR1</strain>
    </source>
</reference>
<organism evidence="7">
    <name type="scientific">Phenylobacterium glaciei</name>
    <dbReference type="NCBI Taxonomy" id="2803784"/>
    <lineage>
        <taxon>Bacteria</taxon>
        <taxon>Pseudomonadati</taxon>
        <taxon>Pseudomonadota</taxon>
        <taxon>Alphaproteobacteria</taxon>
        <taxon>Caulobacterales</taxon>
        <taxon>Caulobacteraceae</taxon>
        <taxon>Phenylobacterium</taxon>
    </lineage>
</organism>
<proteinExistence type="predicted"/>
<evidence type="ECO:0000259" key="6">
    <source>
        <dbReference type="Pfam" id="PF00916"/>
    </source>
</evidence>
<evidence type="ECO:0000256" key="3">
    <source>
        <dbReference type="ARBA" id="ARBA00022989"/>
    </source>
</evidence>
<dbReference type="AlphaFoldDB" id="A0A974P2N2"/>
<feature type="domain" description="SLC26A/SulP transporter" evidence="6">
    <location>
        <begin position="1"/>
        <end position="60"/>
    </location>
</feature>
<feature type="transmembrane region" description="Helical" evidence="5">
    <location>
        <begin position="72"/>
        <end position="89"/>
    </location>
</feature>
<name>A0A974P2N2_9CAUL</name>